<protein>
    <recommendedName>
        <fullName evidence="4">Cytochrome P450</fullName>
    </recommendedName>
</protein>
<organism evidence="2 3">
    <name type="scientific">Cyclotella atomus</name>
    <dbReference type="NCBI Taxonomy" id="382360"/>
    <lineage>
        <taxon>Eukaryota</taxon>
        <taxon>Sar</taxon>
        <taxon>Stramenopiles</taxon>
        <taxon>Ochrophyta</taxon>
        <taxon>Bacillariophyta</taxon>
        <taxon>Coscinodiscophyceae</taxon>
        <taxon>Thalassiosirophycidae</taxon>
        <taxon>Stephanodiscales</taxon>
        <taxon>Stephanodiscaceae</taxon>
        <taxon>Cyclotella</taxon>
    </lineage>
</organism>
<dbReference type="InterPro" id="IPR036396">
    <property type="entry name" value="Cyt_P450_sf"/>
</dbReference>
<keyword evidence="1" id="KW-0472">Membrane</keyword>
<dbReference type="SUPFAM" id="SSF48264">
    <property type="entry name" value="Cytochrome P450"/>
    <property type="match status" value="1"/>
</dbReference>
<sequence>MFIETTVNQSVASLALGIATCVIVGLLRVKSPEINDDILELVLTKTAPDAASEQLKDCLTCERKLNGVDLIITKDPKVADYIFNGRYQRNYTRRPATIEGLKKLGMHNQGLIWNNNTDGWKSVRSVFQLSLNDVNMEKAVGVIKSEAIGIIESSTNEAGSIDMMSVCRRLTFRATLSTFFGIESSDFVKTGIQENDYIDAIINYFKAWEYFLLRPETHWDASLERKHSMAVKELQRHVKEMLDSIALNSPATPKHGLFVDQLRETHKHQNPESLVQSALEMMIAGTDTSSVTSYYALLGIAPNRELQTLLRQDVLSCGASKSKLLRSVIDETLRFKPVGPVVLREAVKDDPNFPGANVTKGTAILIHLADMNVCESF</sequence>
<dbReference type="InterPro" id="IPR001128">
    <property type="entry name" value="Cyt_P450"/>
</dbReference>
<dbReference type="AlphaFoldDB" id="A0ABD3MR72"/>
<dbReference type="Gene3D" id="1.10.630.10">
    <property type="entry name" value="Cytochrome P450"/>
    <property type="match status" value="1"/>
</dbReference>
<evidence type="ECO:0008006" key="4">
    <source>
        <dbReference type="Google" id="ProtNLM"/>
    </source>
</evidence>
<reference evidence="2 3" key="1">
    <citation type="submission" date="2024-10" db="EMBL/GenBank/DDBJ databases">
        <title>Updated reference genomes for cyclostephanoid diatoms.</title>
        <authorList>
            <person name="Roberts W.R."/>
            <person name="Alverson A.J."/>
        </authorList>
    </citation>
    <scope>NUCLEOTIDE SEQUENCE [LARGE SCALE GENOMIC DNA]</scope>
    <source>
        <strain evidence="2 3">AJA010-31</strain>
    </source>
</reference>
<feature type="transmembrane region" description="Helical" evidence="1">
    <location>
        <begin position="12"/>
        <end position="29"/>
    </location>
</feature>
<evidence type="ECO:0000313" key="2">
    <source>
        <dbReference type="EMBL" id="KAL3766389.1"/>
    </source>
</evidence>
<keyword evidence="1" id="KW-0812">Transmembrane</keyword>
<keyword evidence="3" id="KW-1185">Reference proteome</keyword>
<proteinExistence type="predicted"/>
<comment type="caution">
    <text evidence="2">The sequence shown here is derived from an EMBL/GenBank/DDBJ whole genome shotgun (WGS) entry which is preliminary data.</text>
</comment>
<evidence type="ECO:0000256" key="1">
    <source>
        <dbReference type="SAM" id="Phobius"/>
    </source>
</evidence>
<dbReference type="PANTHER" id="PTHR24281">
    <property type="entry name" value="STEROID 21-HYDROXYLASE-RELATED"/>
    <property type="match status" value="1"/>
</dbReference>
<evidence type="ECO:0000313" key="3">
    <source>
        <dbReference type="Proteomes" id="UP001530400"/>
    </source>
</evidence>
<dbReference type="Pfam" id="PF00067">
    <property type="entry name" value="p450"/>
    <property type="match status" value="1"/>
</dbReference>
<keyword evidence="1" id="KW-1133">Transmembrane helix</keyword>
<name>A0ABD3MR72_9STRA</name>
<accession>A0ABD3MR72</accession>
<dbReference type="Proteomes" id="UP001530400">
    <property type="component" value="Unassembled WGS sequence"/>
</dbReference>
<gene>
    <name evidence="2" type="ORF">ACHAWO_008053</name>
</gene>
<dbReference type="EMBL" id="JALLPJ020001386">
    <property type="protein sequence ID" value="KAL3766389.1"/>
    <property type="molecule type" value="Genomic_DNA"/>
</dbReference>